<dbReference type="SUPFAM" id="SSF55144">
    <property type="entry name" value="LigT-like"/>
    <property type="match status" value="1"/>
</dbReference>
<dbReference type="Proteomes" id="UP001569904">
    <property type="component" value="Unassembled WGS sequence"/>
</dbReference>
<accession>A0ABV4QQW1</accession>
<dbReference type="GO" id="GO:0016874">
    <property type="term" value="F:ligase activity"/>
    <property type="evidence" value="ECO:0007669"/>
    <property type="project" value="UniProtKB-KW"/>
</dbReference>
<sequence>MARLLLGVSAELFALINLLAGDVDRYHLADAYGCTGGHVSPMPDRMSDHWWWRPGVRPGRRLLVWHILPDDQPEVRDLVHRLQGRLTGLDGLDIIPAEWLHMTTQIVGFDDEIPADEAAAMVARAAARLAAIPPVEVQLGKVWMHSEAVMLGVRPPDGLHPIRQAIREAVAGTVSVHQLADELAWTPHVSVAYSNADRPAQPVIEALDPRPEAVPMRVAQIHLVAQQRVGRIYRWERRAVAKLGRSSAVRA</sequence>
<name>A0ABV4QQW1_9ACTN</name>
<proteinExistence type="predicted"/>
<organism evidence="1 2">
    <name type="scientific">Actinomadura chokoriensis</name>
    <dbReference type="NCBI Taxonomy" id="454156"/>
    <lineage>
        <taxon>Bacteria</taxon>
        <taxon>Bacillati</taxon>
        <taxon>Actinomycetota</taxon>
        <taxon>Actinomycetes</taxon>
        <taxon>Streptosporangiales</taxon>
        <taxon>Thermomonosporaceae</taxon>
        <taxon>Actinomadura</taxon>
    </lineage>
</organism>
<dbReference type="EMBL" id="JAXCEH010000002">
    <property type="protein sequence ID" value="MFA1552811.1"/>
    <property type="molecule type" value="Genomic_DNA"/>
</dbReference>
<comment type="caution">
    <text evidence="1">The sequence shown here is derived from an EMBL/GenBank/DDBJ whole genome shotgun (WGS) entry which is preliminary data.</text>
</comment>
<dbReference type="RefSeq" id="WP_371939096.1">
    <property type="nucleotide sequence ID" value="NZ_JAXCEH010000002.1"/>
</dbReference>
<evidence type="ECO:0000313" key="2">
    <source>
        <dbReference type="Proteomes" id="UP001569904"/>
    </source>
</evidence>
<dbReference type="InterPro" id="IPR009097">
    <property type="entry name" value="Cyclic_Pdiesterase"/>
</dbReference>
<gene>
    <name evidence="1" type="ORF">SM436_03795</name>
</gene>
<dbReference type="Gene3D" id="3.90.1140.10">
    <property type="entry name" value="Cyclic phosphodiesterase"/>
    <property type="match status" value="1"/>
</dbReference>
<dbReference type="Pfam" id="PF13563">
    <property type="entry name" value="2_5_RNA_ligase2"/>
    <property type="match status" value="1"/>
</dbReference>
<reference evidence="1 2" key="1">
    <citation type="submission" date="2023-11" db="EMBL/GenBank/DDBJ databases">
        <title>Actinomadura monticuli sp. nov., isolated from volcanic ash.</title>
        <authorList>
            <person name="Lee S.D."/>
            <person name="Yang H."/>
            <person name="Kim I.S."/>
        </authorList>
    </citation>
    <scope>NUCLEOTIDE SEQUENCE [LARGE SCALE GENOMIC DNA]</scope>
    <source>
        <strain evidence="1 2">DSM 45346</strain>
    </source>
</reference>
<keyword evidence="2" id="KW-1185">Reference proteome</keyword>
<evidence type="ECO:0000313" key="1">
    <source>
        <dbReference type="EMBL" id="MFA1552811.1"/>
    </source>
</evidence>
<protein>
    <submittedName>
        <fullName evidence="1">2'-5' RNA ligase family protein</fullName>
    </submittedName>
</protein>
<keyword evidence="1" id="KW-0436">Ligase</keyword>